<name>A0A4Y8ZRE2_9SPHN</name>
<keyword evidence="5 6" id="KW-0472">Membrane</keyword>
<keyword evidence="2" id="KW-1003">Cell membrane</keyword>
<feature type="transmembrane region" description="Helical" evidence="6">
    <location>
        <begin position="299"/>
        <end position="319"/>
    </location>
</feature>
<feature type="transmembrane region" description="Helical" evidence="6">
    <location>
        <begin position="267"/>
        <end position="287"/>
    </location>
</feature>
<evidence type="ECO:0000256" key="5">
    <source>
        <dbReference type="ARBA" id="ARBA00023136"/>
    </source>
</evidence>
<dbReference type="InterPro" id="IPR018076">
    <property type="entry name" value="T2SS_GspF_dom"/>
</dbReference>
<keyword evidence="9" id="KW-1185">Reference proteome</keyword>
<proteinExistence type="predicted"/>
<dbReference type="Gene3D" id="1.20.81.30">
    <property type="entry name" value="Type II secretion system (T2SS), domain F"/>
    <property type="match status" value="1"/>
</dbReference>
<evidence type="ECO:0000256" key="4">
    <source>
        <dbReference type="ARBA" id="ARBA00022989"/>
    </source>
</evidence>
<dbReference type="Pfam" id="PF00482">
    <property type="entry name" value="T2SSF"/>
    <property type="match status" value="1"/>
</dbReference>
<dbReference type="EMBL" id="SPDV01000022">
    <property type="protein sequence ID" value="TFI57862.1"/>
    <property type="molecule type" value="Genomic_DNA"/>
</dbReference>
<organism evidence="8 9">
    <name type="scientific">Sphingomonas parva</name>
    <dbReference type="NCBI Taxonomy" id="2555898"/>
    <lineage>
        <taxon>Bacteria</taxon>
        <taxon>Pseudomonadati</taxon>
        <taxon>Pseudomonadota</taxon>
        <taxon>Alphaproteobacteria</taxon>
        <taxon>Sphingomonadales</taxon>
        <taxon>Sphingomonadaceae</taxon>
        <taxon>Sphingomonas</taxon>
    </lineage>
</organism>
<gene>
    <name evidence="8" type="ORF">E2493_12795</name>
</gene>
<feature type="transmembrane region" description="Helical" evidence="6">
    <location>
        <begin position="96"/>
        <end position="115"/>
    </location>
</feature>
<dbReference type="InterPro" id="IPR042094">
    <property type="entry name" value="T2SS_GspF_sf"/>
</dbReference>
<evidence type="ECO:0000256" key="1">
    <source>
        <dbReference type="ARBA" id="ARBA00004651"/>
    </source>
</evidence>
<evidence type="ECO:0000256" key="3">
    <source>
        <dbReference type="ARBA" id="ARBA00022692"/>
    </source>
</evidence>
<keyword evidence="3 6" id="KW-0812">Transmembrane</keyword>
<sequence>MELSFPVLILAMGLLGTLGIFALALNGPSSAKASHRRLESVRERHSRSNEVAAQAQMKRIRQTRNDSKMEGLAQRLIPNPALLRQRLEQTGRSWTLLHYVLATLGLFVFVAVMLTLRGLPIYLAIFAGLFVGIGLPHFVVGKLIKRRVAQFTAKFPDAIDLMVRGLRSGLPITETMGVIADEVPGPIADEFRTVSDKMKIGRTMEVALGEAAARLGTPEFQFFVITLAIQRETGGNLAETLGNLSDVLRKRAAMKLKIKAMSSESKASAWIVGSLPFIVFALIWFINGEYMQKFFVDERLIIAGCGGLMWMGIGVFIMAKMVDFEI</sequence>
<dbReference type="OrthoDB" id="9803381at2"/>
<evidence type="ECO:0000256" key="6">
    <source>
        <dbReference type="SAM" id="Phobius"/>
    </source>
</evidence>
<evidence type="ECO:0000313" key="9">
    <source>
        <dbReference type="Proteomes" id="UP000298213"/>
    </source>
</evidence>
<evidence type="ECO:0000259" key="7">
    <source>
        <dbReference type="Pfam" id="PF00482"/>
    </source>
</evidence>
<dbReference type="GO" id="GO:0005886">
    <property type="term" value="C:plasma membrane"/>
    <property type="evidence" value="ECO:0007669"/>
    <property type="project" value="UniProtKB-SubCell"/>
</dbReference>
<reference evidence="8 9" key="1">
    <citation type="submission" date="2019-03" db="EMBL/GenBank/DDBJ databases">
        <title>Genome sequence of Sphingomonas sp. 17J27-24.</title>
        <authorList>
            <person name="Kim M."/>
            <person name="Maeng S."/>
            <person name="Sathiyaraj S."/>
        </authorList>
    </citation>
    <scope>NUCLEOTIDE SEQUENCE [LARGE SCALE GENOMIC DNA]</scope>
    <source>
        <strain evidence="8 9">17J27-24</strain>
    </source>
</reference>
<comment type="caution">
    <text evidence="8">The sequence shown here is derived from an EMBL/GenBank/DDBJ whole genome shotgun (WGS) entry which is preliminary data.</text>
</comment>
<dbReference type="PANTHER" id="PTHR35007">
    <property type="entry name" value="INTEGRAL MEMBRANE PROTEIN-RELATED"/>
    <property type="match status" value="1"/>
</dbReference>
<feature type="domain" description="Type II secretion system protein GspF" evidence="7">
    <location>
        <begin position="159"/>
        <end position="283"/>
    </location>
</feature>
<comment type="subcellular location">
    <subcellularLocation>
        <location evidence="1">Cell membrane</location>
        <topology evidence="1">Multi-pass membrane protein</topology>
    </subcellularLocation>
</comment>
<evidence type="ECO:0000313" key="8">
    <source>
        <dbReference type="EMBL" id="TFI57862.1"/>
    </source>
</evidence>
<dbReference type="RefSeq" id="WP_135087374.1">
    <property type="nucleotide sequence ID" value="NZ_SPDV01000022.1"/>
</dbReference>
<accession>A0A4Y8ZRE2</accession>
<feature type="transmembrane region" description="Helical" evidence="6">
    <location>
        <begin position="6"/>
        <end position="27"/>
    </location>
</feature>
<protein>
    <submittedName>
        <fullName evidence="8">Type II secretion system F family protein</fullName>
    </submittedName>
</protein>
<dbReference type="PANTHER" id="PTHR35007:SF1">
    <property type="entry name" value="PILUS ASSEMBLY PROTEIN"/>
    <property type="match status" value="1"/>
</dbReference>
<keyword evidence="4 6" id="KW-1133">Transmembrane helix</keyword>
<dbReference type="Proteomes" id="UP000298213">
    <property type="component" value="Unassembled WGS sequence"/>
</dbReference>
<evidence type="ECO:0000256" key="2">
    <source>
        <dbReference type="ARBA" id="ARBA00022475"/>
    </source>
</evidence>
<feature type="transmembrane region" description="Helical" evidence="6">
    <location>
        <begin position="121"/>
        <end position="140"/>
    </location>
</feature>
<dbReference type="AlphaFoldDB" id="A0A4Y8ZRE2"/>